<evidence type="ECO:0000256" key="1">
    <source>
        <dbReference type="SAM" id="Phobius"/>
    </source>
</evidence>
<feature type="transmembrane region" description="Helical" evidence="1">
    <location>
        <begin position="27"/>
        <end position="45"/>
    </location>
</feature>
<protein>
    <recommendedName>
        <fullName evidence="2">Bacterial Pleckstrin homology domain-containing protein</fullName>
    </recommendedName>
</protein>
<evidence type="ECO:0000313" key="4">
    <source>
        <dbReference type="EMBL" id="RIE12545.1"/>
    </source>
</evidence>
<keyword evidence="1" id="KW-0472">Membrane</keyword>
<keyword evidence="5" id="KW-1185">Reference proteome</keyword>
<dbReference type="Proteomes" id="UP000266489">
    <property type="component" value="Unassembled WGS sequence"/>
</dbReference>
<feature type="transmembrane region" description="Helical" evidence="1">
    <location>
        <begin position="57"/>
        <end position="82"/>
    </location>
</feature>
<dbReference type="Proteomes" id="UP000266260">
    <property type="component" value="Unassembled WGS sequence"/>
</dbReference>
<dbReference type="RefSeq" id="WP_119119634.1">
    <property type="nucleotide sequence ID" value="NZ_QXIT01000144.1"/>
</dbReference>
<dbReference type="OrthoDB" id="9978645at2"/>
<proteinExistence type="predicted"/>
<dbReference type="InterPro" id="IPR027783">
    <property type="entry name" value="Bacterial_PH-related"/>
</dbReference>
<evidence type="ECO:0000313" key="3">
    <source>
        <dbReference type="EMBL" id="RIE06894.1"/>
    </source>
</evidence>
<keyword evidence="1" id="KW-1133">Transmembrane helix</keyword>
<dbReference type="Pfam" id="PF10882">
    <property type="entry name" value="bPH_5"/>
    <property type="match status" value="1"/>
</dbReference>
<sequence length="192" mass="21509">MATNSGNNSIRVYYTDKPSPRYPSGRVFLILLSVATIIGLVGIVYMNWSGSPIDTFIIMLFTPIIAVFLYELVSELVILRLLPHMHYELRDDALCLILGAQWHTKIPYDNIASAIRKDLKNDMFSSCGFPKAGALDLIYADEGSISMYSTRLYKDVIMITTRSGVKYGISPADSDGFLKELGQILDNQRTVR</sequence>
<reference evidence="5 6" key="1">
    <citation type="submission" date="2018-09" db="EMBL/GenBank/DDBJ databases">
        <title>Discovery and Ecogenomic Context for Candidatus Cryosericales, a Global Caldiserica Order Active in Thawing Permafrost.</title>
        <authorList>
            <person name="Martinez M.A."/>
            <person name="Woodcroft B.J."/>
            <person name="Ignacio Espinoza J.C."/>
            <person name="Zayed A."/>
            <person name="Singleton C.M."/>
            <person name="Boyd J."/>
            <person name="Li Y.-F."/>
            <person name="Purvine S."/>
            <person name="Maughan H."/>
            <person name="Hodgkins S.B."/>
            <person name="Anderson D."/>
            <person name="Sederholm M."/>
            <person name="Temperton B."/>
            <person name="Saleska S.R."/>
            <person name="Tyson G.W."/>
            <person name="Rich V.I."/>
        </authorList>
    </citation>
    <scope>NUCLEOTIDE SEQUENCE [LARGE SCALE GENOMIC DNA]</scope>
    <source>
        <strain evidence="4 6">SMC5</strain>
        <strain evidence="3 5">SMC6</strain>
    </source>
</reference>
<comment type="caution">
    <text evidence="4">The sequence shown here is derived from an EMBL/GenBank/DDBJ whole genome shotgun (WGS) entry which is preliminary data.</text>
</comment>
<dbReference type="AlphaFoldDB" id="A0A398DBQ5"/>
<gene>
    <name evidence="4" type="ORF">SMC5_03630</name>
    <name evidence="3" type="ORF">SMC6_08155</name>
</gene>
<organism evidence="4 6">
    <name type="scientific">Candidatus Cryosericum odellii</name>
    <dbReference type="NCBI Taxonomy" id="2290917"/>
    <lineage>
        <taxon>Bacteria</taxon>
        <taxon>Pseudomonadati</taxon>
        <taxon>Caldisericota/Cryosericota group</taxon>
        <taxon>Candidatus Cryosericota</taxon>
        <taxon>Candidatus Cryosericia</taxon>
        <taxon>Candidatus Cryosericales</taxon>
        <taxon>Candidatus Cryosericaceae</taxon>
        <taxon>Candidatus Cryosericum</taxon>
    </lineage>
</organism>
<accession>A0A398DBQ5</accession>
<name>A0A398DBQ5_9BACT</name>
<evidence type="ECO:0000313" key="6">
    <source>
        <dbReference type="Proteomes" id="UP000266489"/>
    </source>
</evidence>
<evidence type="ECO:0000313" key="5">
    <source>
        <dbReference type="Proteomes" id="UP000266260"/>
    </source>
</evidence>
<evidence type="ECO:0000259" key="2">
    <source>
        <dbReference type="Pfam" id="PF10882"/>
    </source>
</evidence>
<dbReference type="EMBL" id="QXIU01000091">
    <property type="protein sequence ID" value="RIE12545.1"/>
    <property type="molecule type" value="Genomic_DNA"/>
</dbReference>
<accession>A0A398D714</accession>
<keyword evidence="1" id="KW-0812">Transmembrane</keyword>
<feature type="domain" description="Bacterial Pleckstrin homology" evidence="2">
    <location>
        <begin position="85"/>
        <end position="183"/>
    </location>
</feature>
<dbReference type="EMBL" id="QXIT01000144">
    <property type="protein sequence ID" value="RIE06894.1"/>
    <property type="molecule type" value="Genomic_DNA"/>
</dbReference>